<dbReference type="PROSITE" id="PS50110">
    <property type="entry name" value="RESPONSE_REGULATORY"/>
    <property type="match status" value="1"/>
</dbReference>
<dbReference type="EMBL" id="BARV01005982">
    <property type="protein sequence ID" value="GAI06180.1"/>
    <property type="molecule type" value="Genomic_DNA"/>
</dbReference>
<dbReference type="InterPro" id="IPR011006">
    <property type="entry name" value="CheY-like_superfamily"/>
</dbReference>
<accession>X1LUU5</accession>
<comment type="caution">
    <text evidence="3">The sequence shown here is derived from an EMBL/GenBank/DDBJ whole genome shotgun (WGS) entry which is preliminary data.</text>
</comment>
<evidence type="ECO:0000313" key="3">
    <source>
        <dbReference type="EMBL" id="GAI06180.1"/>
    </source>
</evidence>
<dbReference type="SUPFAM" id="SSF52172">
    <property type="entry name" value="CheY-like"/>
    <property type="match status" value="1"/>
</dbReference>
<feature type="domain" description="Response regulatory" evidence="2">
    <location>
        <begin position="33"/>
        <end position="149"/>
    </location>
</feature>
<dbReference type="GO" id="GO:0000160">
    <property type="term" value="P:phosphorelay signal transduction system"/>
    <property type="evidence" value="ECO:0007669"/>
    <property type="project" value="InterPro"/>
</dbReference>
<dbReference type="AlphaFoldDB" id="X1LUU5"/>
<dbReference type="PANTHER" id="PTHR44591">
    <property type="entry name" value="STRESS RESPONSE REGULATOR PROTEIN 1"/>
    <property type="match status" value="1"/>
</dbReference>
<proteinExistence type="predicted"/>
<dbReference type="InterPro" id="IPR050595">
    <property type="entry name" value="Bact_response_regulator"/>
</dbReference>
<reference evidence="3" key="1">
    <citation type="journal article" date="2014" name="Front. Microbiol.">
        <title>High frequency of phylogenetically diverse reductive dehalogenase-homologous genes in deep subseafloor sedimentary metagenomes.</title>
        <authorList>
            <person name="Kawai M."/>
            <person name="Futagami T."/>
            <person name="Toyoda A."/>
            <person name="Takaki Y."/>
            <person name="Nishi S."/>
            <person name="Hori S."/>
            <person name="Arai W."/>
            <person name="Tsubouchi T."/>
            <person name="Morono Y."/>
            <person name="Uchiyama I."/>
            <person name="Ito T."/>
            <person name="Fujiyama A."/>
            <person name="Inagaki F."/>
            <person name="Takami H."/>
        </authorList>
    </citation>
    <scope>NUCLEOTIDE SEQUENCE</scope>
    <source>
        <strain evidence="3">Expedition CK06-06</strain>
    </source>
</reference>
<dbReference type="Gene3D" id="3.40.50.2300">
    <property type="match status" value="1"/>
</dbReference>
<dbReference type="InterPro" id="IPR001789">
    <property type="entry name" value="Sig_transdc_resp-reg_receiver"/>
</dbReference>
<gene>
    <name evidence="3" type="ORF">S06H3_12203</name>
</gene>
<dbReference type="PANTHER" id="PTHR44591:SF3">
    <property type="entry name" value="RESPONSE REGULATORY DOMAIN-CONTAINING PROTEIN"/>
    <property type="match status" value="1"/>
</dbReference>
<name>X1LUU5_9ZZZZ</name>
<dbReference type="SMART" id="SM00448">
    <property type="entry name" value="REC"/>
    <property type="match status" value="1"/>
</dbReference>
<evidence type="ECO:0000256" key="1">
    <source>
        <dbReference type="ARBA" id="ARBA00022553"/>
    </source>
</evidence>
<sequence length="152" mass="17231">MQIYADDKQINAEVFSASLLVIRAFLLLQTMKKILFIEDESALQKTFGDILKQGGYEMISALDGETGFNLARTKKPDLILLDLVLPRMHGFEVLKKLKEEPETKEIPVIVLTNLERMEDVEQAVKLGATAYLVKTQYTIEEVMGKIKKAIEK</sequence>
<keyword evidence="1" id="KW-0597">Phosphoprotein</keyword>
<organism evidence="3">
    <name type="scientific">marine sediment metagenome</name>
    <dbReference type="NCBI Taxonomy" id="412755"/>
    <lineage>
        <taxon>unclassified sequences</taxon>
        <taxon>metagenomes</taxon>
        <taxon>ecological metagenomes</taxon>
    </lineage>
</organism>
<evidence type="ECO:0000259" key="2">
    <source>
        <dbReference type="PROSITE" id="PS50110"/>
    </source>
</evidence>
<protein>
    <recommendedName>
        <fullName evidence="2">Response regulatory domain-containing protein</fullName>
    </recommendedName>
</protein>
<dbReference type="Pfam" id="PF00072">
    <property type="entry name" value="Response_reg"/>
    <property type="match status" value="1"/>
</dbReference>